<dbReference type="GO" id="GO:0008955">
    <property type="term" value="F:peptidoglycan glycosyltransferase activity"/>
    <property type="evidence" value="ECO:0007669"/>
    <property type="project" value="TreeGrafter"/>
</dbReference>
<dbReference type="EMBL" id="BARS01037058">
    <property type="protein sequence ID" value="GAG21977.1"/>
    <property type="molecule type" value="Genomic_DNA"/>
</dbReference>
<proteinExistence type="predicted"/>
<dbReference type="InterPro" id="IPR050396">
    <property type="entry name" value="Glycosyltr_51/Transpeptidase"/>
</dbReference>
<comment type="caution">
    <text evidence="3">The sequence shown here is derived from an EMBL/GenBank/DDBJ whole genome shotgun (WGS) entry which is preliminary data.</text>
</comment>
<evidence type="ECO:0000313" key="3">
    <source>
        <dbReference type="EMBL" id="GAG21977.1"/>
    </source>
</evidence>
<gene>
    <name evidence="3" type="ORF">S01H1_56866</name>
</gene>
<name>X0WFN0_9ZZZZ</name>
<dbReference type="InterPro" id="IPR012338">
    <property type="entry name" value="Beta-lactam/transpept-like"/>
</dbReference>
<dbReference type="PANTHER" id="PTHR32282">
    <property type="entry name" value="BINDING PROTEIN TRANSPEPTIDASE, PUTATIVE-RELATED"/>
    <property type="match status" value="1"/>
</dbReference>
<dbReference type="PANTHER" id="PTHR32282:SF33">
    <property type="entry name" value="PEPTIDOGLYCAN GLYCOSYLTRANSFERASE"/>
    <property type="match status" value="1"/>
</dbReference>
<organism evidence="3">
    <name type="scientific">marine sediment metagenome</name>
    <dbReference type="NCBI Taxonomy" id="412755"/>
    <lineage>
        <taxon>unclassified sequences</taxon>
        <taxon>metagenomes</taxon>
        <taxon>ecological metagenomes</taxon>
    </lineage>
</organism>
<dbReference type="Gene3D" id="3.40.710.10">
    <property type="entry name" value="DD-peptidase/beta-lactamase superfamily"/>
    <property type="match status" value="1"/>
</dbReference>
<feature type="non-terminal residue" evidence="3">
    <location>
        <position position="1"/>
    </location>
</feature>
<sequence length="54" mass="6129">TWFAGFTADITCVVWLGFDDNSALKKATGSRLAAPIWMAFIESIYQHMPWSTFK</sequence>
<evidence type="ECO:0000256" key="2">
    <source>
        <dbReference type="ARBA" id="ARBA00022679"/>
    </source>
</evidence>
<protein>
    <recommendedName>
        <fullName evidence="4">Penicillin-binding protein transpeptidase domain-containing protein</fullName>
    </recommendedName>
</protein>
<dbReference type="SUPFAM" id="SSF56601">
    <property type="entry name" value="beta-lactamase/transpeptidase-like"/>
    <property type="match status" value="1"/>
</dbReference>
<evidence type="ECO:0008006" key="4">
    <source>
        <dbReference type="Google" id="ProtNLM"/>
    </source>
</evidence>
<dbReference type="AlphaFoldDB" id="X0WFN0"/>
<evidence type="ECO:0000256" key="1">
    <source>
        <dbReference type="ARBA" id="ARBA00022676"/>
    </source>
</evidence>
<accession>X0WFN0</accession>
<keyword evidence="2" id="KW-0808">Transferase</keyword>
<keyword evidence="1" id="KW-0328">Glycosyltransferase</keyword>
<reference evidence="3" key="1">
    <citation type="journal article" date="2014" name="Front. Microbiol.">
        <title>High frequency of phylogenetically diverse reductive dehalogenase-homologous genes in deep subseafloor sedimentary metagenomes.</title>
        <authorList>
            <person name="Kawai M."/>
            <person name="Futagami T."/>
            <person name="Toyoda A."/>
            <person name="Takaki Y."/>
            <person name="Nishi S."/>
            <person name="Hori S."/>
            <person name="Arai W."/>
            <person name="Tsubouchi T."/>
            <person name="Morono Y."/>
            <person name="Uchiyama I."/>
            <person name="Ito T."/>
            <person name="Fujiyama A."/>
            <person name="Inagaki F."/>
            <person name="Takami H."/>
        </authorList>
    </citation>
    <scope>NUCLEOTIDE SEQUENCE</scope>
    <source>
        <strain evidence="3">Expedition CK06-06</strain>
    </source>
</reference>